<evidence type="ECO:0000256" key="1">
    <source>
        <dbReference type="SAM" id="MobiDB-lite"/>
    </source>
</evidence>
<keyword evidence="2" id="KW-0472">Membrane</keyword>
<evidence type="ECO:0000313" key="3">
    <source>
        <dbReference type="EMBL" id="KND93681.1"/>
    </source>
</evidence>
<reference evidence="3 4" key="1">
    <citation type="journal article" date="2015" name="BMC Genomics">
        <title>The genome of the truffle-parasite Tolypocladium ophioglossoides and the evolution of antifungal peptaibiotics.</title>
        <authorList>
            <person name="Quandt C.A."/>
            <person name="Bushley K.E."/>
            <person name="Spatafora J.W."/>
        </authorList>
    </citation>
    <scope>NUCLEOTIDE SEQUENCE [LARGE SCALE GENOMIC DNA]</scope>
    <source>
        <strain evidence="3 4">CBS 100239</strain>
    </source>
</reference>
<keyword evidence="2" id="KW-1133">Transmembrane helix</keyword>
<organism evidence="3 4">
    <name type="scientific">Tolypocladium ophioglossoides (strain CBS 100239)</name>
    <name type="common">Snaketongue truffleclub</name>
    <name type="synonym">Elaphocordyceps ophioglossoides</name>
    <dbReference type="NCBI Taxonomy" id="1163406"/>
    <lineage>
        <taxon>Eukaryota</taxon>
        <taxon>Fungi</taxon>
        <taxon>Dikarya</taxon>
        <taxon>Ascomycota</taxon>
        <taxon>Pezizomycotina</taxon>
        <taxon>Sordariomycetes</taxon>
        <taxon>Hypocreomycetidae</taxon>
        <taxon>Hypocreales</taxon>
        <taxon>Ophiocordycipitaceae</taxon>
        <taxon>Tolypocladium</taxon>
    </lineage>
</organism>
<accession>A0A0L0NHW1</accession>
<sequence>MARRGCGSGHYVYLSLAEFSNNIHRALTEGLTNTTARPRTHILVTHQLQSFVQVRVSKMRFAACVIALGSVASAAAAAAAAAAPGFQFPDAVPLEKRQTDDPSYQCHANCGYAIQNSSKDGYCKDGAWLKLLDGCLDCALEYKIWQWYGDKVSAAAKKCGLDATPKPATGGQPSAAPTSTAVTTTPAASSTAAVQLTSTASQSSQQSSAVSTAPTATAPGSTVGSATSSVVPTPSAPVTSGGRTNTVRDSPCFWLLTITDLAFKTASPAPSSVAVSQGSQMLGSSILVAGAAVLFATTWF</sequence>
<dbReference type="AlphaFoldDB" id="A0A0L0NHW1"/>
<keyword evidence="4" id="KW-1185">Reference proteome</keyword>
<dbReference type="EMBL" id="LFRF01000003">
    <property type="protein sequence ID" value="KND93681.1"/>
    <property type="molecule type" value="Genomic_DNA"/>
</dbReference>
<dbReference type="Proteomes" id="UP000036947">
    <property type="component" value="Unassembled WGS sequence"/>
</dbReference>
<evidence type="ECO:0000313" key="4">
    <source>
        <dbReference type="Proteomes" id="UP000036947"/>
    </source>
</evidence>
<evidence type="ECO:0000256" key="2">
    <source>
        <dbReference type="SAM" id="Phobius"/>
    </source>
</evidence>
<proteinExistence type="predicted"/>
<keyword evidence="2" id="KW-0812">Transmembrane</keyword>
<gene>
    <name evidence="3" type="ORF">TOPH_01411</name>
</gene>
<feature type="compositionally biased region" description="Low complexity" evidence="1">
    <location>
        <begin position="203"/>
        <end position="241"/>
    </location>
</feature>
<feature type="transmembrane region" description="Helical" evidence="2">
    <location>
        <begin position="61"/>
        <end position="83"/>
    </location>
</feature>
<protein>
    <submittedName>
        <fullName evidence="3">Uncharacterized protein</fullName>
    </submittedName>
</protein>
<feature type="region of interest" description="Disordered" evidence="1">
    <location>
        <begin position="165"/>
        <end position="186"/>
    </location>
</feature>
<name>A0A0L0NHW1_TOLOC</name>
<dbReference type="STRING" id="1163406.A0A0L0NHW1"/>
<feature type="region of interest" description="Disordered" evidence="1">
    <location>
        <begin position="203"/>
        <end position="244"/>
    </location>
</feature>
<feature type="compositionally biased region" description="Low complexity" evidence="1">
    <location>
        <begin position="173"/>
        <end position="186"/>
    </location>
</feature>
<comment type="caution">
    <text evidence="3">The sequence shown here is derived from an EMBL/GenBank/DDBJ whole genome shotgun (WGS) entry which is preliminary data.</text>
</comment>
<dbReference type="OrthoDB" id="4160690at2759"/>